<gene>
    <name evidence="2" type="ORF">FSB_LOCUS52669</name>
</gene>
<feature type="region of interest" description="Disordered" evidence="1">
    <location>
        <begin position="1"/>
        <end position="23"/>
    </location>
</feature>
<dbReference type="AlphaFoldDB" id="A0A2N9IG62"/>
<sequence length="87" mass="9795">MRSWPVVARSRPHDPSSSFRIEPPPSPPVYFFLLCCSSSHPSAVSRSLFAGSFVAYHMWTSPEPIFSLFVAHRRPEVAHFSCSFPLS</sequence>
<evidence type="ECO:0000313" key="2">
    <source>
        <dbReference type="EMBL" id="SPD24787.1"/>
    </source>
</evidence>
<name>A0A2N9IG62_FAGSY</name>
<proteinExistence type="predicted"/>
<reference evidence="2" key="1">
    <citation type="submission" date="2018-02" db="EMBL/GenBank/DDBJ databases">
        <authorList>
            <person name="Cohen D.B."/>
            <person name="Kent A.D."/>
        </authorList>
    </citation>
    <scope>NUCLEOTIDE SEQUENCE</scope>
</reference>
<dbReference type="EMBL" id="OIVN01006001">
    <property type="protein sequence ID" value="SPD24787.1"/>
    <property type="molecule type" value="Genomic_DNA"/>
</dbReference>
<accession>A0A2N9IG62</accession>
<evidence type="ECO:0000256" key="1">
    <source>
        <dbReference type="SAM" id="MobiDB-lite"/>
    </source>
</evidence>
<organism evidence="2">
    <name type="scientific">Fagus sylvatica</name>
    <name type="common">Beechnut</name>
    <dbReference type="NCBI Taxonomy" id="28930"/>
    <lineage>
        <taxon>Eukaryota</taxon>
        <taxon>Viridiplantae</taxon>
        <taxon>Streptophyta</taxon>
        <taxon>Embryophyta</taxon>
        <taxon>Tracheophyta</taxon>
        <taxon>Spermatophyta</taxon>
        <taxon>Magnoliopsida</taxon>
        <taxon>eudicotyledons</taxon>
        <taxon>Gunneridae</taxon>
        <taxon>Pentapetalae</taxon>
        <taxon>rosids</taxon>
        <taxon>fabids</taxon>
        <taxon>Fagales</taxon>
        <taxon>Fagaceae</taxon>
        <taxon>Fagus</taxon>
    </lineage>
</organism>
<protein>
    <submittedName>
        <fullName evidence="2">Uncharacterized protein</fullName>
    </submittedName>
</protein>